<comment type="caution">
    <text evidence="2">The sequence shown here is derived from an EMBL/GenBank/DDBJ whole genome shotgun (WGS) entry which is preliminary data.</text>
</comment>
<proteinExistence type="predicted"/>
<name>A0AAW0H0R9_9APHY</name>
<dbReference type="AlphaFoldDB" id="A0AAW0H0R9"/>
<feature type="compositionally biased region" description="Polar residues" evidence="1">
    <location>
        <begin position="78"/>
        <end position="95"/>
    </location>
</feature>
<dbReference type="Proteomes" id="UP001385951">
    <property type="component" value="Unassembled WGS sequence"/>
</dbReference>
<dbReference type="EMBL" id="JASBNA010000001">
    <property type="protein sequence ID" value="KAK7696451.1"/>
    <property type="molecule type" value="Genomic_DNA"/>
</dbReference>
<reference evidence="2 3" key="1">
    <citation type="submission" date="2022-09" db="EMBL/GenBank/DDBJ databases">
        <authorList>
            <person name="Palmer J.M."/>
        </authorList>
    </citation>
    <scope>NUCLEOTIDE SEQUENCE [LARGE SCALE GENOMIC DNA]</scope>
    <source>
        <strain evidence="2 3">DSM 7382</strain>
    </source>
</reference>
<keyword evidence="3" id="KW-1185">Reference proteome</keyword>
<evidence type="ECO:0000313" key="3">
    <source>
        <dbReference type="Proteomes" id="UP001385951"/>
    </source>
</evidence>
<protein>
    <submittedName>
        <fullName evidence="2">Uncharacterized protein</fullName>
    </submittedName>
</protein>
<evidence type="ECO:0000313" key="2">
    <source>
        <dbReference type="EMBL" id="KAK7696451.1"/>
    </source>
</evidence>
<gene>
    <name evidence="2" type="ORF">QCA50_001108</name>
</gene>
<organism evidence="2 3">
    <name type="scientific">Cerrena zonata</name>
    <dbReference type="NCBI Taxonomy" id="2478898"/>
    <lineage>
        <taxon>Eukaryota</taxon>
        <taxon>Fungi</taxon>
        <taxon>Dikarya</taxon>
        <taxon>Basidiomycota</taxon>
        <taxon>Agaricomycotina</taxon>
        <taxon>Agaricomycetes</taxon>
        <taxon>Polyporales</taxon>
        <taxon>Cerrenaceae</taxon>
        <taxon>Cerrena</taxon>
    </lineage>
</organism>
<sequence length="95" mass="10545">MMHIIQTLSCITAALPIAFIILSSQWRIYLHTLRQHMQALCPVRYLDATLASPIPKGSLTISNIPTSTLPPLDHLHHPNSQPLHIPNPTNLTPSL</sequence>
<feature type="region of interest" description="Disordered" evidence="1">
    <location>
        <begin position="72"/>
        <end position="95"/>
    </location>
</feature>
<accession>A0AAW0H0R9</accession>
<evidence type="ECO:0000256" key="1">
    <source>
        <dbReference type="SAM" id="MobiDB-lite"/>
    </source>
</evidence>